<dbReference type="EMBL" id="LC318724">
    <property type="protein sequence ID" value="BBA31806.1"/>
    <property type="molecule type" value="Genomic_DNA"/>
</dbReference>
<evidence type="ECO:0000259" key="1">
    <source>
        <dbReference type="Pfam" id="PF08241"/>
    </source>
</evidence>
<feature type="domain" description="Methyltransferase type 11" evidence="1">
    <location>
        <begin position="81"/>
        <end position="195"/>
    </location>
</feature>
<evidence type="ECO:0000313" key="2">
    <source>
        <dbReference type="EMBL" id="BBA31806.1"/>
    </source>
</evidence>
<dbReference type="SUPFAM" id="SSF53335">
    <property type="entry name" value="S-adenosyl-L-methionine-dependent methyltransferases"/>
    <property type="match status" value="1"/>
</dbReference>
<reference evidence="2" key="1">
    <citation type="journal article" date="2017" name="Sci. Rep.">
        <title>Identification of a gene cluster for telomestatin biosynthesis and heterologous expression using a specific promoter in a clean host.</title>
        <authorList>
            <person name="Amagai K."/>
            <person name="Ikeda H."/>
            <person name="Hashimoto J."/>
            <person name="Kozone I."/>
            <person name="Izumikawa M."/>
            <person name="Kudo F."/>
            <person name="Eguchi T."/>
            <person name="Nakamura T."/>
            <person name="Osada H."/>
            <person name="Takahashi S."/>
            <person name="Shin-ya K."/>
        </authorList>
    </citation>
    <scope>NUCLEOTIDE SEQUENCE</scope>
    <source>
        <strain evidence="2">3533-SV4</strain>
    </source>
</reference>
<organism evidence="2">
    <name type="scientific">Streptomyces anulatus</name>
    <name type="common">Streptomyces chrysomallus</name>
    <dbReference type="NCBI Taxonomy" id="1892"/>
    <lineage>
        <taxon>Bacteria</taxon>
        <taxon>Bacillati</taxon>
        <taxon>Actinomycetota</taxon>
        <taxon>Actinomycetes</taxon>
        <taxon>Kitasatosporales</taxon>
        <taxon>Streptomycetaceae</taxon>
        <taxon>Streptomyces</taxon>
    </lineage>
</organism>
<accession>A0A286T6R4</accession>
<dbReference type="InterPro" id="IPR013216">
    <property type="entry name" value="Methyltransf_11"/>
</dbReference>
<name>A0A286T6R4_STRAQ</name>
<dbReference type="GO" id="GO:0008757">
    <property type="term" value="F:S-adenosylmethionine-dependent methyltransferase activity"/>
    <property type="evidence" value="ECO:0007669"/>
    <property type="project" value="InterPro"/>
</dbReference>
<dbReference type="AlphaFoldDB" id="A0A286T6R4"/>
<dbReference type="Gene3D" id="3.40.50.150">
    <property type="entry name" value="Vaccinia Virus protein VP39"/>
    <property type="match status" value="1"/>
</dbReference>
<protein>
    <submittedName>
        <fullName evidence="2">SAM-dependent methytransferase</fullName>
    </submittedName>
</protein>
<dbReference type="InterPro" id="IPR029063">
    <property type="entry name" value="SAM-dependent_MTases_sf"/>
</dbReference>
<keyword evidence="2" id="KW-0808">Transferase</keyword>
<dbReference type="CDD" id="cd02440">
    <property type="entry name" value="AdoMet_MTases"/>
    <property type="match status" value="1"/>
</dbReference>
<dbReference type="Pfam" id="PF08241">
    <property type="entry name" value="Methyltransf_11"/>
    <property type="match status" value="1"/>
</dbReference>
<sequence length="307" mass="32865">MSAPTGGAQQDLQGDYHRRLFHALHDWERSWAGALDVAGDRSRAHALGLDQLGHFGAQGCELVADAIVAAVPTGAPMTLAELGCGFGGALRAVVDRLSRRDVTVRTAVGLDFVADHVRLFATIEAQRAADTGARTRVGAAPWTARPVQADVRALPLRTASLDVAVCTGSLSHFARTDSVFAEAARVLRPGGLLVMTDEAGLLGPGGEPSETFRRLHPPGIFFLTGVETRVAQLRAAGFTDVRLRELTDWACALLHDRLKVMRLFFGDLAAIYGSDEARTLLDTLTVARDEYRRGAIVPALVTARLPV</sequence>
<proteinExistence type="predicted"/>